<dbReference type="SUPFAM" id="SSF53822">
    <property type="entry name" value="Periplasmic binding protein-like I"/>
    <property type="match status" value="1"/>
</dbReference>
<name>A0A1H2Q552_9FLAO</name>
<dbReference type="EMBL" id="FNMV01000001">
    <property type="protein sequence ID" value="SDW02263.1"/>
    <property type="molecule type" value="Genomic_DNA"/>
</dbReference>
<evidence type="ECO:0000313" key="2">
    <source>
        <dbReference type="Proteomes" id="UP000198569"/>
    </source>
</evidence>
<protein>
    <submittedName>
        <fullName evidence="1">Uncharacterized protein</fullName>
    </submittedName>
</protein>
<gene>
    <name evidence="1" type="ORF">SAMN05444338_10193</name>
</gene>
<dbReference type="AlphaFoldDB" id="A0A1H2Q552"/>
<keyword evidence="2" id="KW-1185">Reference proteome</keyword>
<accession>A0A1H2Q552</accession>
<dbReference type="STRING" id="229203.SAMN05444338_10193"/>
<dbReference type="Proteomes" id="UP000198569">
    <property type="component" value="Unassembled WGS sequence"/>
</dbReference>
<dbReference type="RefSeq" id="WP_175513921.1">
    <property type="nucleotide sequence ID" value="NZ_FNMV01000001.1"/>
</dbReference>
<sequence length="84" mass="9500">MYVIPGDRDLVSVIETSKHQNLQLDVDYGIILYNNTLLKKLVRNGIITISTNFEAMGKILAQMISKGERKQIENKCALILHNSL</sequence>
<reference evidence="2" key="1">
    <citation type="submission" date="2016-10" db="EMBL/GenBank/DDBJ databases">
        <authorList>
            <person name="Varghese N."/>
            <person name="Submissions S."/>
        </authorList>
    </citation>
    <scope>NUCLEOTIDE SEQUENCE [LARGE SCALE GENOMIC DNA]</scope>
    <source>
        <strain evidence="2">DSM 15718</strain>
    </source>
</reference>
<proteinExistence type="predicted"/>
<evidence type="ECO:0000313" key="1">
    <source>
        <dbReference type="EMBL" id="SDW02263.1"/>
    </source>
</evidence>
<dbReference type="InterPro" id="IPR028082">
    <property type="entry name" value="Peripla_BP_I"/>
</dbReference>
<organism evidence="1 2">
    <name type="scientific">Flavobacterium degerlachei</name>
    <dbReference type="NCBI Taxonomy" id="229203"/>
    <lineage>
        <taxon>Bacteria</taxon>
        <taxon>Pseudomonadati</taxon>
        <taxon>Bacteroidota</taxon>
        <taxon>Flavobacteriia</taxon>
        <taxon>Flavobacteriales</taxon>
        <taxon>Flavobacteriaceae</taxon>
        <taxon>Flavobacterium</taxon>
    </lineage>
</organism>